<proteinExistence type="predicted"/>
<dbReference type="InterPro" id="IPR000873">
    <property type="entry name" value="AMP-dep_synth/lig_dom"/>
</dbReference>
<feature type="domain" description="AMP-dependent synthetase/ligase" evidence="2">
    <location>
        <begin position="20"/>
        <end position="134"/>
    </location>
</feature>
<dbReference type="Gene3D" id="3.40.50.980">
    <property type="match status" value="1"/>
</dbReference>
<dbReference type="Pfam" id="PF00501">
    <property type="entry name" value="AMP-binding"/>
    <property type="match status" value="1"/>
</dbReference>
<dbReference type="Proteomes" id="UP000234331">
    <property type="component" value="Unassembled WGS sequence"/>
</dbReference>
<dbReference type="EMBL" id="FZMO01000292">
    <property type="protein sequence ID" value="SNQ49690.1"/>
    <property type="molecule type" value="Genomic_DNA"/>
</dbReference>
<protein>
    <recommendedName>
        <fullName evidence="2">AMP-dependent synthetase/ligase domain-containing protein</fullName>
    </recommendedName>
</protein>
<dbReference type="PANTHER" id="PTHR43767">
    <property type="entry name" value="LONG-CHAIN-FATTY-ACID--COA LIGASE"/>
    <property type="match status" value="1"/>
</dbReference>
<dbReference type="InterPro" id="IPR050237">
    <property type="entry name" value="ATP-dep_AMP-bd_enzyme"/>
</dbReference>
<gene>
    <name evidence="3" type="ORF">FRACA_3610003</name>
</gene>
<evidence type="ECO:0000313" key="3">
    <source>
        <dbReference type="EMBL" id="SNQ49690.1"/>
    </source>
</evidence>
<dbReference type="PANTHER" id="PTHR43767:SF1">
    <property type="entry name" value="NONRIBOSOMAL PEPTIDE SYNTHASE PES1 (EUROFUNG)-RELATED"/>
    <property type="match status" value="1"/>
</dbReference>
<feature type="compositionally biased region" description="Polar residues" evidence="1">
    <location>
        <begin position="154"/>
        <end position="165"/>
    </location>
</feature>
<evidence type="ECO:0000256" key="1">
    <source>
        <dbReference type="SAM" id="MobiDB-lite"/>
    </source>
</evidence>
<organism evidence="3 4">
    <name type="scientific">Frankia canadensis</name>
    <dbReference type="NCBI Taxonomy" id="1836972"/>
    <lineage>
        <taxon>Bacteria</taxon>
        <taxon>Bacillati</taxon>
        <taxon>Actinomycetota</taxon>
        <taxon>Actinomycetes</taxon>
        <taxon>Frankiales</taxon>
        <taxon>Frankiaceae</taxon>
        <taxon>Frankia</taxon>
    </lineage>
</organism>
<evidence type="ECO:0000313" key="4">
    <source>
        <dbReference type="Proteomes" id="UP000234331"/>
    </source>
</evidence>
<reference evidence="3 4" key="1">
    <citation type="submission" date="2017-06" db="EMBL/GenBank/DDBJ databases">
        <authorList>
            <person name="Kim H.J."/>
            <person name="Triplett B.A."/>
        </authorList>
    </citation>
    <scope>NUCLEOTIDE SEQUENCE [LARGE SCALE GENOMIC DNA]</scope>
    <source>
        <strain evidence="3">FRACA_ARgP5</strain>
    </source>
</reference>
<keyword evidence="4" id="KW-1185">Reference proteome</keyword>
<feature type="region of interest" description="Disordered" evidence="1">
    <location>
        <begin position="146"/>
        <end position="166"/>
    </location>
</feature>
<name>A0A2I2KVK3_9ACTN</name>
<dbReference type="AlphaFoldDB" id="A0A2I2KVK3"/>
<sequence>MSGETGGLAGGGSRPASFYRYAEVLAEQPAVIEVGGGTVTYGEMAGRVNRASHALRAAGLAAGERVAVLMGNSARFLEIALAAGQIGVQLVPVNTQLTPEEVAYILANSDSRLLFADAERLGRAEAARRSLGRDPAGLVAVDAVDAPAPPGHGSTTRWSWGSRTPSRPIGCTPTSCCTRRARPGVPRVSCGRCRRR</sequence>
<accession>A0A2I2KVK3</accession>
<dbReference type="SUPFAM" id="SSF56801">
    <property type="entry name" value="Acetyl-CoA synthetase-like"/>
    <property type="match status" value="1"/>
</dbReference>
<evidence type="ECO:0000259" key="2">
    <source>
        <dbReference type="Pfam" id="PF00501"/>
    </source>
</evidence>
<dbReference type="RefSeq" id="WP_101833134.1">
    <property type="nucleotide sequence ID" value="NZ_FZMO01000292.1"/>
</dbReference>